<dbReference type="Pfam" id="PF00282">
    <property type="entry name" value="Pyridoxal_deC"/>
    <property type="match status" value="1"/>
</dbReference>
<dbReference type="PANTHER" id="PTHR11999:SF70">
    <property type="entry name" value="MIP05841P"/>
    <property type="match status" value="1"/>
</dbReference>
<evidence type="ECO:0000313" key="9">
    <source>
        <dbReference type="Proteomes" id="UP000030762"/>
    </source>
</evidence>
<dbReference type="AlphaFoldDB" id="T0PY74"/>
<keyword evidence="3" id="KW-0210">Decarboxylase</keyword>
<dbReference type="GO" id="GO:0019752">
    <property type="term" value="P:carboxylic acid metabolic process"/>
    <property type="evidence" value="ECO:0007669"/>
    <property type="project" value="InterPro"/>
</dbReference>
<dbReference type="Gene3D" id="3.40.640.10">
    <property type="entry name" value="Type I PLP-dependent aspartate aminotransferase-like (Major domain)"/>
    <property type="match status" value="1"/>
</dbReference>
<reference evidence="8 9" key="1">
    <citation type="submission" date="2012-04" db="EMBL/GenBank/DDBJ databases">
        <title>The Genome Sequence of Saprolegnia declina VS20.</title>
        <authorList>
            <consortium name="The Broad Institute Genome Sequencing Platform"/>
            <person name="Russ C."/>
            <person name="Nusbaum C."/>
            <person name="Tyler B."/>
            <person name="van West P."/>
            <person name="Dieguez-Uribeondo J."/>
            <person name="de Bruijn I."/>
            <person name="Tripathy S."/>
            <person name="Jiang R."/>
            <person name="Young S.K."/>
            <person name="Zeng Q."/>
            <person name="Gargeya S."/>
            <person name="Fitzgerald M."/>
            <person name="Haas B."/>
            <person name="Abouelleil A."/>
            <person name="Alvarado L."/>
            <person name="Arachchi H.M."/>
            <person name="Berlin A."/>
            <person name="Chapman S.B."/>
            <person name="Goldberg J."/>
            <person name="Griggs A."/>
            <person name="Gujja S."/>
            <person name="Hansen M."/>
            <person name="Howarth C."/>
            <person name="Imamovic A."/>
            <person name="Larimer J."/>
            <person name="McCowen C."/>
            <person name="Montmayeur A."/>
            <person name="Murphy C."/>
            <person name="Neiman D."/>
            <person name="Pearson M."/>
            <person name="Priest M."/>
            <person name="Roberts A."/>
            <person name="Saif S."/>
            <person name="Shea T."/>
            <person name="Sisk P."/>
            <person name="Sykes S."/>
            <person name="Wortman J."/>
            <person name="Nusbaum C."/>
            <person name="Birren B."/>
        </authorList>
    </citation>
    <scope>NUCLEOTIDE SEQUENCE [LARGE SCALE GENOMIC DNA]</scope>
    <source>
        <strain evidence="8 9">VS20</strain>
    </source>
</reference>
<dbReference type="SUPFAM" id="SSF53383">
    <property type="entry name" value="PLP-dependent transferases"/>
    <property type="match status" value="1"/>
</dbReference>
<evidence type="ECO:0000256" key="6">
    <source>
        <dbReference type="PIRSR" id="PIRSR602129-50"/>
    </source>
</evidence>
<dbReference type="OMA" id="SWATDAH"/>
<evidence type="ECO:0000256" key="2">
    <source>
        <dbReference type="ARBA" id="ARBA00009533"/>
    </source>
</evidence>
<dbReference type="OrthoDB" id="392571at2759"/>
<dbReference type="InterPro" id="IPR015422">
    <property type="entry name" value="PyrdxlP-dep_Trfase_small"/>
</dbReference>
<keyword evidence="9" id="KW-1185">Reference proteome</keyword>
<dbReference type="RefSeq" id="XP_008619393.1">
    <property type="nucleotide sequence ID" value="XM_008621171.1"/>
</dbReference>
<evidence type="ECO:0000313" key="8">
    <source>
        <dbReference type="EMBL" id="EQC27206.1"/>
    </source>
</evidence>
<accession>T0PY74</accession>
<dbReference type="InParanoid" id="T0PY74"/>
<evidence type="ECO:0000256" key="4">
    <source>
        <dbReference type="ARBA" id="ARBA00022898"/>
    </source>
</evidence>
<evidence type="ECO:0000256" key="3">
    <source>
        <dbReference type="ARBA" id="ARBA00022793"/>
    </source>
</evidence>
<dbReference type="VEuPathDB" id="FungiDB:SDRG_15008"/>
<evidence type="ECO:0000256" key="5">
    <source>
        <dbReference type="ARBA" id="ARBA00023239"/>
    </source>
</evidence>
<proteinExistence type="inferred from homology"/>
<dbReference type="InterPro" id="IPR010977">
    <property type="entry name" value="Aromatic_deC"/>
</dbReference>
<comment type="cofactor">
    <cofactor evidence="1 6 7">
        <name>pyridoxal 5'-phosphate</name>
        <dbReference type="ChEBI" id="CHEBI:597326"/>
    </cofactor>
</comment>
<gene>
    <name evidence="8" type="ORF">SDRG_15008</name>
</gene>
<dbReference type="GO" id="GO:0030170">
    <property type="term" value="F:pyridoxal phosphate binding"/>
    <property type="evidence" value="ECO:0007669"/>
    <property type="project" value="InterPro"/>
</dbReference>
<keyword evidence="4 6" id="KW-0663">Pyridoxal phosphate</keyword>
<dbReference type="InterPro" id="IPR015424">
    <property type="entry name" value="PyrdxlP-dep_Trfase"/>
</dbReference>
<comment type="similarity">
    <text evidence="2 7">Belongs to the group II decarboxylase family.</text>
</comment>
<dbReference type="InterPro" id="IPR015421">
    <property type="entry name" value="PyrdxlP-dep_Trfase_major"/>
</dbReference>
<organism evidence="8 9">
    <name type="scientific">Saprolegnia diclina (strain VS20)</name>
    <dbReference type="NCBI Taxonomy" id="1156394"/>
    <lineage>
        <taxon>Eukaryota</taxon>
        <taxon>Sar</taxon>
        <taxon>Stramenopiles</taxon>
        <taxon>Oomycota</taxon>
        <taxon>Saprolegniomycetes</taxon>
        <taxon>Saprolegniales</taxon>
        <taxon>Saprolegniaceae</taxon>
        <taxon>Saprolegnia</taxon>
    </lineage>
</organism>
<name>T0PY74_SAPDV</name>
<dbReference type="Proteomes" id="UP000030762">
    <property type="component" value="Unassembled WGS sequence"/>
</dbReference>
<dbReference type="GO" id="GO:0016831">
    <property type="term" value="F:carboxy-lyase activity"/>
    <property type="evidence" value="ECO:0007669"/>
    <property type="project" value="UniProtKB-KW"/>
</dbReference>
<evidence type="ECO:0000256" key="1">
    <source>
        <dbReference type="ARBA" id="ARBA00001933"/>
    </source>
</evidence>
<feature type="modified residue" description="N6-(pyridoxal phosphate)lysine" evidence="6">
    <location>
        <position position="298"/>
    </location>
</feature>
<dbReference type="EMBL" id="JH767213">
    <property type="protein sequence ID" value="EQC27206.1"/>
    <property type="molecule type" value="Genomic_DNA"/>
</dbReference>
<keyword evidence="5 7" id="KW-0456">Lyase</keyword>
<dbReference type="PANTHER" id="PTHR11999">
    <property type="entry name" value="GROUP II PYRIDOXAL-5-PHOSPHATE DECARBOXYLASE"/>
    <property type="match status" value="1"/>
</dbReference>
<protein>
    <submittedName>
        <fullName evidence="8">Uncharacterized protein</fullName>
    </submittedName>
</protein>
<evidence type="ECO:0000256" key="7">
    <source>
        <dbReference type="RuleBase" id="RU000382"/>
    </source>
</evidence>
<dbReference type="InterPro" id="IPR002129">
    <property type="entry name" value="PyrdxlP-dep_de-COase"/>
</dbReference>
<dbReference type="STRING" id="1156394.T0PY74"/>
<dbReference type="GeneID" id="19955735"/>
<dbReference type="eggNOG" id="KOG0629">
    <property type="taxonomic scope" value="Eukaryota"/>
</dbReference>
<dbReference type="Gene3D" id="3.90.1150.10">
    <property type="entry name" value="Aspartate Aminotransferase, domain 1"/>
    <property type="match status" value="1"/>
</dbReference>
<sequence length="470" mass="50551">MHPLLATDQTNLAALTAAARDVAMDFLQRLPSDVPAARPTPMSSASELPPIDSNHGIGAAAALHQFETAWLPRLAGSAGPRYLGFVTGGATPASVVGDWLTSAVDQNPQSHWDSDAPELERKTVRALTDWFNVPSHDGAFVTGATMSNFVGLAIAREWVGDQHGVDISHDGLCGLGRIAIYSARPHSSIHKAASMLGLGRAAVTSVPVLPHREAMDVSALEVQLALAPETASIVVATLGTVNSGDFDDIPALLALREKYTFWLHVDGAFGAFAALDKRLQHLVAGLDGADSICIDCHKWLNVPYDSAIQLTRRRDLQVRVFSNAAASYLGAIGTNPSFVHLTPENSRRWRALAAWFAITAYGRDGHADIVVRNVDGARALGARIETELGHVLRLLAPVRLNIVLFTFVNEAAANEASMLDLLQRLRDTGEAFMTPTCYDGTWAMRAAFSNWQTTAADVDRVFAALRRVVD</sequence>